<dbReference type="PANTHER" id="PTHR43586:SF8">
    <property type="entry name" value="CYSTEINE DESULFURASE 1, CHLOROPLASTIC"/>
    <property type="match status" value="1"/>
</dbReference>
<evidence type="ECO:0000256" key="4">
    <source>
        <dbReference type="ARBA" id="ARBA00050776"/>
    </source>
</evidence>
<dbReference type="InterPro" id="IPR015421">
    <property type="entry name" value="PyrdxlP-dep_Trfase_major"/>
</dbReference>
<gene>
    <name evidence="7" type="ORF">IMC76_01765</name>
</gene>
<evidence type="ECO:0000256" key="1">
    <source>
        <dbReference type="ARBA" id="ARBA00001933"/>
    </source>
</evidence>
<keyword evidence="8" id="KW-1185">Reference proteome</keyword>
<name>A0A7M1LI65_9BACT</name>
<protein>
    <submittedName>
        <fullName evidence="7">Aminotransferase class V-fold PLP-dependent enzyme</fullName>
    </submittedName>
</protein>
<accession>A0A7M1LI65</accession>
<dbReference type="Gene3D" id="3.40.640.10">
    <property type="entry name" value="Type I PLP-dependent aspartate aminotransferase-like (Major domain)"/>
    <property type="match status" value="1"/>
</dbReference>
<evidence type="ECO:0000256" key="5">
    <source>
        <dbReference type="RuleBase" id="RU004504"/>
    </source>
</evidence>
<dbReference type="InterPro" id="IPR000192">
    <property type="entry name" value="Aminotrans_V_dom"/>
</dbReference>
<dbReference type="Gene3D" id="3.90.1150.10">
    <property type="entry name" value="Aspartate Aminotransferase, domain 1"/>
    <property type="match status" value="1"/>
</dbReference>
<evidence type="ECO:0000256" key="2">
    <source>
        <dbReference type="ARBA" id="ARBA00010447"/>
    </source>
</evidence>
<sequence length="439" mass="49383">MTFEEAKNQIILKEGVKYFDFTASGLAFKPIEDEILRILQTYSNTHSEASELARITSDYYDRAKAGLKSLLEVDASKFYLLPCGYGATSAIKKFQELMGIYIPPKTREILNIDKKTLKNLPLVIVSPFEHHSNEISYRAGLCEVLRLPMDENGLFNYDALAKTLNENKNRKIIISISVASNITGVMVDYKRVYLMAKAYKAILALDATAAIPYMNIDSGFYDALFASSHKLLGGVGGSGILVIKKSLCDMDEPTFSGGGSVEYVSRSEVVYRLDKERLEESGTPGITQLIRAYLAFKLRNDIGLKAIEEKETKLKEYFLEKILNLDDIKLFAKSVPLDKKLGIFSFNVKGFNPYDFSAYISQKYMIETRAGCSCAGPYAHDLMGKDDGLDYINGMKPAFIRVSLHYTHDKDDIDYLMSAMKATIKKRAQFKHSHSAWRC</sequence>
<keyword evidence="7" id="KW-0032">Aminotransferase</keyword>
<keyword evidence="3" id="KW-0663">Pyridoxal phosphate</keyword>
<dbReference type="GO" id="GO:0008483">
    <property type="term" value="F:transaminase activity"/>
    <property type="evidence" value="ECO:0007669"/>
    <property type="project" value="UniProtKB-KW"/>
</dbReference>
<dbReference type="PROSITE" id="PS00595">
    <property type="entry name" value="AA_TRANSFER_CLASS_5"/>
    <property type="match status" value="1"/>
</dbReference>
<dbReference type="InterPro" id="IPR015424">
    <property type="entry name" value="PyrdxlP-dep_Trfase"/>
</dbReference>
<feature type="domain" description="Aminotransferase class V" evidence="6">
    <location>
        <begin position="117"/>
        <end position="416"/>
    </location>
</feature>
<evidence type="ECO:0000256" key="3">
    <source>
        <dbReference type="ARBA" id="ARBA00022898"/>
    </source>
</evidence>
<comment type="similarity">
    <text evidence="2">Belongs to the class-V pyridoxal-phosphate-dependent aminotransferase family. Csd subfamily.</text>
</comment>
<keyword evidence="7" id="KW-0808">Transferase</keyword>
<dbReference type="InterPro" id="IPR015422">
    <property type="entry name" value="PyrdxlP-dep_Trfase_small"/>
</dbReference>
<dbReference type="GO" id="GO:0031071">
    <property type="term" value="F:cysteine desulfurase activity"/>
    <property type="evidence" value="ECO:0007669"/>
    <property type="project" value="UniProtKB-EC"/>
</dbReference>
<comment type="catalytic activity">
    <reaction evidence="4">
        <text>(sulfur carrier)-H + L-cysteine = (sulfur carrier)-SH + L-alanine</text>
        <dbReference type="Rhea" id="RHEA:43892"/>
        <dbReference type="Rhea" id="RHEA-COMP:14737"/>
        <dbReference type="Rhea" id="RHEA-COMP:14739"/>
        <dbReference type="ChEBI" id="CHEBI:29917"/>
        <dbReference type="ChEBI" id="CHEBI:35235"/>
        <dbReference type="ChEBI" id="CHEBI:57972"/>
        <dbReference type="ChEBI" id="CHEBI:64428"/>
        <dbReference type="EC" id="2.8.1.7"/>
    </reaction>
</comment>
<dbReference type="Pfam" id="PF00266">
    <property type="entry name" value="Aminotran_5"/>
    <property type="match status" value="1"/>
</dbReference>
<dbReference type="OrthoDB" id="9804366at2"/>
<evidence type="ECO:0000313" key="7">
    <source>
        <dbReference type="EMBL" id="QOQ87566.1"/>
    </source>
</evidence>
<dbReference type="AlphaFoldDB" id="A0A7M1LI65"/>
<proteinExistence type="inferred from homology"/>
<dbReference type="Proteomes" id="UP000594749">
    <property type="component" value="Chromosome"/>
</dbReference>
<dbReference type="EMBL" id="CP063078">
    <property type="protein sequence ID" value="QOQ87566.1"/>
    <property type="molecule type" value="Genomic_DNA"/>
</dbReference>
<dbReference type="PANTHER" id="PTHR43586">
    <property type="entry name" value="CYSTEINE DESULFURASE"/>
    <property type="match status" value="1"/>
</dbReference>
<dbReference type="InterPro" id="IPR020578">
    <property type="entry name" value="Aminotrans_V_PyrdxlP_BS"/>
</dbReference>
<dbReference type="RefSeq" id="WP_025803133.1">
    <property type="nucleotide sequence ID" value="NZ_CP053842.1"/>
</dbReference>
<dbReference type="SUPFAM" id="SSF53383">
    <property type="entry name" value="PLP-dependent transferases"/>
    <property type="match status" value="1"/>
</dbReference>
<reference evidence="7 8" key="1">
    <citation type="submission" date="2020-10" db="EMBL/GenBank/DDBJ databases">
        <title>Campylobacter and Helicobacter PacBio genomes.</title>
        <authorList>
            <person name="Lane C."/>
        </authorList>
    </citation>
    <scope>NUCLEOTIDE SEQUENCE [LARGE SCALE GENOMIC DNA]</scope>
    <source>
        <strain evidence="7 8">2016D-0077</strain>
    </source>
</reference>
<evidence type="ECO:0000259" key="6">
    <source>
        <dbReference type="Pfam" id="PF00266"/>
    </source>
</evidence>
<organism evidence="7 8">
    <name type="scientific">Campylobacter corcagiensis</name>
    <dbReference type="NCBI Taxonomy" id="1448857"/>
    <lineage>
        <taxon>Bacteria</taxon>
        <taxon>Pseudomonadati</taxon>
        <taxon>Campylobacterota</taxon>
        <taxon>Epsilonproteobacteria</taxon>
        <taxon>Campylobacterales</taxon>
        <taxon>Campylobacteraceae</taxon>
        <taxon>Campylobacter</taxon>
    </lineage>
</organism>
<comment type="cofactor">
    <cofactor evidence="1 5">
        <name>pyridoxal 5'-phosphate</name>
        <dbReference type="ChEBI" id="CHEBI:597326"/>
    </cofactor>
</comment>
<evidence type="ECO:0000313" key="8">
    <source>
        <dbReference type="Proteomes" id="UP000594749"/>
    </source>
</evidence>